<dbReference type="OrthoDB" id="407734at2759"/>
<dbReference type="Proteomes" id="UP000186817">
    <property type="component" value="Unassembled WGS sequence"/>
</dbReference>
<reference evidence="1 2" key="1">
    <citation type="submission" date="2016-02" db="EMBL/GenBank/DDBJ databases">
        <title>Genome analysis of coral dinoflagellate symbionts highlights evolutionary adaptations to a symbiotic lifestyle.</title>
        <authorList>
            <person name="Aranda M."/>
            <person name="Li Y."/>
            <person name="Liew Y.J."/>
            <person name="Baumgarten S."/>
            <person name="Simakov O."/>
            <person name="Wilson M."/>
            <person name="Piel J."/>
            <person name="Ashoor H."/>
            <person name="Bougouffa S."/>
            <person name="Bajic V.B."/>
            <person name="Ryu T."/>
            <person name="Ravasi T."/>
            <person name="Bayer T."/>
            <person name="Micklem G."/>
            <person name="Kim H."/>
            <person name="Bhak J."/>
            <person name="Lajeunesse T.C."/>
            <person name="Voolstra C.R."/>
        </authorList>
    </citation>
    <scope>NUCLEOTIDE SEQUENCE [LARGE SCALE GENOMIC DNA]</scope>
    <source>
        <strain evidence="1 2">CCMP2467</strain>
    </source>
</reference>
<accession>A0A1Q9C120</accession>
<organism evidence="1 2">
    <name type="scientific">Symbiodinium microadriaticum</name>
    <name type="common">Dinoflagellate</name>
    <name type="synonym">Zooxanthella microadriatica</name>
    <dbReference type="NCBI Taxonomy" id="2951"/>
    <lineage>
        <taxon>Eukaryota</taxon>
        <taxon>Sar</taxon>
        <taxon>Alveolata</taxon>
        <taxon>Dinophyceae</taxon>
        <taxon>Suessiales</taxon>
        <taxon>Symbiodiniaceae</taxon>
        <taxon>Symbiodinium</taxon>
    </lineage>
</organism>
<dbReference type="AlphaFoldDB" id="A0A1Q9C120"/>
<evidence type="ECO:0000313" key="2">
    <source>
        <dbReference type="Proteomes" id="UP000186817"/>
    </source>
</evidence>
<comment type="caution">
    <text evidence="1">The sequence shown here is derived from an EMBL/GenBank/DDBJ whole genome shotgun (WGS) entry which is preliminary data.</text>
</comment>
<evidence type="ECO:0000313" key="1">
    <source>
        <dbReference type="EMBL" id="OLP76614.1"/>
    </source>
</evidence>
<proteinExistence type="predicted"/>
<dbReference type="EMBL" id="LSRX01001969">
    <property type="protein sequence ID" value="OLP76614.1"/>
    <property type="molecule type" value="Genomic_DNA"/>
</dbReference>
<keyword evidence="2" id="KW-1185">Reference proteome</keyword>
<gene>
    <name evidence="1" type="ORF">AK812_SmicGene43426</name>
</gene>
<name>A0A1Q9C120_SYMMI</name>
<sequence length="586" mass="66915">MKRTLKKVLAKEFSIDPEANLSNRALAASFVVAWQTAKGRAKNQAEQEAAKRVGEAHCTDRRYDGYEGSLRASLDTNQQLFDKYKDYLLGDYWYRLRTNLESGSLALGYEVQPEGYWQRGSGRDRAASAQAYLKRHDLSKSGIRQRYLDLIEVEDPRRRRKSRLLDENDPEESGESMPEAVALITYHARQRARGTTERDNGQGQWCCAEDAGAGHWHKDEECPLNCAESGAKNVAMTNVMPADVFMLKHCSSNLVGVADTACARTVAGSQWLQSYTNVLAEMGQKPILLKECEAYKFGTGKIHYSSFYVIVSFKLGGFVIQVRTLRCTRWQSQFNFRAINLKDYELATTSSGHPAIPIMPVCLSPGEPPDLQVDDLRLFNSPQRYAGRYHWSDENDGERVLYKWQMGCVYRRSVGGPRSPVTTPAPQMDSSARISFRSARFVTFSGTDTFISPAFLISSHQSQTEDTNDFEDPPKTITSGYLNSLEGDLDEKPKRTRRCLRALWWSREAKQVHCRGSVCCAEIITEDEYVRGMRTKVTNYIEERINKVDFAATAENYTYEHDMRNDHLWNNPFYCFSIWWREWPTS</sequence>
<protein>
    <submittedName>
        <fullName evidence="1">Uncharacterized protein</fullName>
    </submittedName>
</protein>